<dbReference type="SUPFAM" id="SSF54001">
    <property type="entry name" value="Cysteine proteinases"/>
    <property type="match status" value="1"/>
</dbReference>
<organism evidence="2 3">
    <name type="scientific">Piscinibacter gummiphilus</name>
    <dbReference type="NCBI Taxonomy" id="946333"/>
    <lineage>
        <taxon>Bacteria</taxon>
        <taxon>Pseudomonadati</taxon>
        <taxon>Pseudomonadota</taxon>
        <taxon>Betaproteobacteria</taxon>
        <taxon>Burkholderiales</taxon>
        <taxon>Sphaerotilaceae</taxon>
        <taxon>Piscinibacter</taxon>
    </lineage>
</organism>
<accession>A0ABZ0CZ74</accession>
<proteinExistence type="predicted"/>
<dbReference type="Gene3D" id="3.10.620.30">
    <property type="match status" value="1"/>
</dbReference>
<evidence type="ECO:0000259" key="1">
    <source>
        <dbReference type="SMART" id="SM00460"/>
    </source>
</evidence>
<reference evidence="2 3" key="1">
    <citation type="submission" date="2023-10" db="EMBL/GenBank/DDBJ databases">
        <title>Bacteria for the degradation of biodegradable plastic PBAT(Polybutylene adipate terephthalate).</title>
        <authorList>
            <person name="Weon H.-Y."/>
            <person name="Yeon J."/>
        </authorList>
    </citation>
    <scope>NUCLEOTIDE SEQUENCE [LARGE SCALE GENOMIC DNA]</scope>
    <source>
        <strain evidence="2 3">SBD 7-3</strain>
    </source>
</reference>
<dbReference type="InterPro" id="IPR038765">
    <property type="entry name" value="Papain-like_cys_pep_sf"/>
</dbReference>
<name>A0ABZ0CZ74_9BURK</name>
<evidence type="ECO:0000313" key="2">
    <source>
        <dbReference type="EMBL" id="WOB10297.1"/>
    </source>
</evidence>
<dbReference type="PANTHER" id="PTHR33490">
    <property type="entry name" value="BLR5614 PROTEIN-RELATED"/>
    <property type="match status" value="1"/>
</dbReference>
<dbReference type="SMART" id="SM00460">
    <property type="entry name" value="TGc"/>
    <property type="match status" value="1"/>
</dbReference>
<sequence>MKLSIQHVTHYDYSAPLQYALQSLCLTPQGSAHQTVHEWSVSAPAPLHAQRDGYGNLAHTWSLARRSYGSAVRAGGTVETHASPWLVDQATPSQLYLRSTPLTAADERLKSLGRVHLADGVSEASAMALAHAVLKRVRYQPGMTDVQTTAQQAWEQGVGVCQDHAHVYLAACRANGVAARYVSGYFYAPDAPHLASHAWVDVCVDTNACRWLSVDITHGCLMDERHVRLAVGLDYAACSPIRGVREGGGDETMRVRIDIRQAGEPAAPPFSQQQTQAPEP</sequence>
<protein>
    <submittedName>
        <fullName evidence="2">Transglutaminase family protein</fullName>
    </submittedName>
</protein>
<gene>
    <name evidence="2" type="ORF">RXV79_09595</name>
</gene>
<dbReference type="PANTHER" id="PTHR33490:SF6">
    <property type="entry name" value="SLL1049 PROTEIN"/>
    <property type="match status" value="1"/>
</dbReference>
<feature type="domain" description="Transglutaminase-like" evidence="1">
    <location>
        <begin position="153"/>
        <end position="218"/>
    </location>
</feature>
<evidence type="ECO:0000313" key="3">
    <source>
        <dbReference type="Proteomes" id="UP001303946"/>
    </source>
</evidence>
<dbReference type="Proteomes" id="UP001303946">
    <property type="component" value="Chromosome"/>
</dbReference>
<dbReference type="Pfam" id="PF08379">
    <property type="entry name" value="Bact_transglu_N"/>
    <property type="match status" value="1"/>
</dbReference>
<dbReference type="RefSeq" id="WP_316703204.1">
    <property type="nucleotide sequence ID" value="NZ_CP136336.1"/>
</dbReference>
<dbReference type="EMBL" id="CP136336">
    <property type="protein sequence ID" value="WOB10297.1"/>
    <property type="molecule type" value="Genomic_DNA"/>
</dbReference>
<keyword evidence="3" id="KW-1185">Reference proteome</keyword>
<dbReference type="Pfam" id="PF01841">
    <property type="entry name" value="Transglut_core"/>
    <property type="match status" value="1"/>
</dbReference>
<dbReference type="InterPro" id="IPR013589">
    <property type="entry name" value="Bac_transglu_N"/>
</dbReference>
<dbReference type="InterPro" id="IPR002931">
    <property type="entry name" value="Transglutaminase-like"/>
</dbReference>